<dbReference type="OrthoDB" id="9942562at2759"/>
<dbReference type="GO" id="GO:0005768">
    <property type="term" value="C:endosome"/>
    <property type="evidence" value="ECO:0007669"/>
    <property type="project" value="Ensembl"/>
</dbReference>
<evidence type="ECO:0000256" key="4">
    <source>
        <dbReference type="ARBA" id="ARBA00022707"/>
    </source>
</evidence>
<feature type="compositionally biased region" description="Basic residues" evidence="8">
    <location>
        <begin position="452"/>
        <end position="463"/>
    </location>
</feature>
<keyword evidence="4" id="KW-0519">Myristate</keyword>
<gene>
    <name evidence="9" type="primary">RFTN1</name>
</gene>
<dbReference type="GeneTree" id="ENSGT00530000063609"/>
<evidence type="ECO:0000256" key="2">
    <source>
        <dbReference type="ARBA" id="ARBA00006390"/>
    </source>
</evidence>
<dbReference type="InterPro" id="IPR028169">
    <property type="entry name" value="Raftlin"/>
</dbReference>
<dbReference type="GeneID" id="100722599"/>
<dbReference type="GO" id="GO:0032991">
    <property type="term" value="C:protein-containing complex"/>
    <property type="evidence" value="ECO:0007669"/>
    <property type="project" value="Ensembl"/>
</dbReference>
<dbReference type="STRING" id="10141.ENSCPOP00000006863"/>
<keyword evidence="10" id="KW-1185">Reference proteome</keyword>
<proteinExistence type="inferred from homology"/>
<dbReference type="GO" id="GO:0005886">
    <property type="term" value="C:plasma membrane"/>
    <property type="evidence" value="ECO:0007669"/>
    <property type="project" value="UniProtKB-SubCell"/>
</dbReference>
<dbReference type="EMBL" id="AAKN02001910">
    <property type="status" value="NOT_ANNOTATED_CDS"/>
    <property type="molecule type" value="Genomic_DNA"/>
</dbReference>
<dbReference type="GO" id="GO:0032740">
    <property type="term" value="P:positive regulation of interleukin-17 production"/>
    <property type="evidence" value="ECO:0007669"/>
    <property type="project" value="Ensembl"/>
</dbReference>
<evidence type="ECO:0000256" key="8">
    <source>
        <dbReference type="SAM" id="MobiDB-lite"/>
    </source>
</evidence>
<feature type="compositionally biased region" description="Polar residues" evidence="8">
    <location>
        <begin position="176"/>
        <end position="186"/>
    </location>
</feature>
<evidence type="ECO:0000256" key="6">
    <source>
        <dbReference type="ARBA" id="ARBA00023139"/>
    </source>
</evidence>
<evidence type="ECO:0000256" key="5">
    <source>
        <dbReference type="ARBA" id="ARBA00023136"/>
    </source>
</evidence>
<feature type="region of interest" description="Disordered" evidence="8">
    <location>
        <begin position="176"/>
        <end position="201"/>
    </location>
</feature>
<dbReference type="PANTHER" id="PTHR17601:SF3">
    <property type="entry name" value="RAFTLIN"/>
    <property type="match status" value="1"/>
</dbReference>
<dbReference type="Ensembl" id="ENSCPOT00000007689.3">
    <property type="protein sequence ID" value="ENSCPOP00000006863.3"/>
    <property type="gene ID" value="ENSCPOG00000007616.4"/>
</dbReference>
<protein>
    <submittedName>
        <fullName evidence="9">Raftlin, lipid raft linker 1</fullName>
    </submittedName>
</protein>
<dbReference type="FunCoup" id="H0VAI0">
    <property type="interactions" value="337"/>
</dbReference>
<dbReference type="GO" id="GO:0001765">
    <property type="term" value="P:membrane raft assembly"/>
    <property type="evidence" value="ECO:0007669"/>
    <property type="project" value="Ensembl"/>
</dbReference>
<feature type="compositionally biased region" description="Basic and acidic residues" evidence="8">
    <location>
        <begin position="464"/>
        <end position="483"/>
    </location>
</feature>
<feature type="region of interest" description="Disordered" evidence="8">
    <location>
        <begin position="447"/>
        <end position="570"/>
    </location>
</feature>
<dbReference type="EMBL" id="AAKN02001908">
    <property type="status" value="NOT_ANNOTATED_CDS"/>
    <property type="molecule type" value="Genomic_DNA"/>
</dbReference>
<dbReference type="Proteomes" id="UP000005447">
    <property type="component" value="Unassembled WGS sequence"/>
</dbReference>
<dbReference type="OMA" id="QYQLYRA"/>
<dbReference type="GO" id="GO:0040010">
    <property type="term" value="P:positive regulation of growth rate"/>
    <property type="evidence" value="ECO:0007669"/>
    <property type="project" value="Ensembl"/>
</dbReference>
<comment type="subcellular location">
    <subcellularLocation>
        <location evidence="1">Cell membrane</location>
        <topology evidence="1">Lipid-anchor</topology>
    </subcellularLocation>
</comment>
<organism evidence="9 10">
    <name type="scientific">Cavia porcellus</name>
    <name type="common">Guinea pig</name>
    <dbReference type="NCBI Taxonomy" id="10141"/>
    <lineage>
        <taxon>Eukaryota</taxon>
        <taxon>Metazoa</taxon>
        <taxon>Chordata</taxon>
        <taxon>Craniata</taxon>
        <taxon>Vertebrata</taxon>
        <taxon>Euteleostomi</taxon>
        <taxon>Mammalia</taxon>
        <taxon>Eutheria</taxon>
        <taxon>Euarchontoglires</taxon>
        <taxon>Glires</taxon>
        <taxon>Rodentia</taxon>
        <taxon>Hystricomorpha</taxon>
        <taxon>Caviidae</taxon>
        <taxon>Cavia</taxon>
    </lineage>
</organism>
<comment type="similarity">
    <text evidence="2">Belongs to the raftlin family.</text>
</comment>
<dbReference type="InParanoid" id="H0VAI0"/>
<dbReference type="CTD" id="23180"/>
<dbReference type="EMBL" id="AAKN02001909">
    <property type="status" value="NOT_ANNOTATED_CDS"/>
    <property type="molecule type" value="Genomic_DNA"/>
</dbReference>
<dbReference type="eggNOG" id="ENOG502QVP2">
    <property type="taxonomic scope" value="Eukaryota"/>
</dbReference>
<dbReference type="EMBL" id="AAKN02001906">
    <property type="status" value="NOT_ANNOTATED_CDS"/>
    <property type="molecule type" value="Genomic_DNA"/>
</dbReference>
<evidence type="ECO:0000256" key="7">
    <source>
        <dbReference type="ARBA" id="ARBA00023288"/>
    </source>
</evidence>
<dbReference type="GO" id="GO:0033227">
    <property type="term" value="P:dsRNA transport"/>
    <property type="evidence" value="ECO:0007669"/>
    <property type="project" value="Ensembl"/>
</dbReference>
<dbReference type="GO" id="GO:0034138">
    <property type="term" value="P:toll-like receptor 3 signaling pathway"/>
    <property type="evidence" value="ECO:0007669"/>
    <property type="project" value="Ensembl"/>
</dbReference>
<keyword evidence="5" id="KW-0472">Membrane</keyword>
<dbReference type="EMBL" id="AAKN02001911">
    <property type="status" value="NOT_ANNOTATED_CDS"/>
    <property type="molecule type" value="Genomic_DNA"/>
</dbReference>
<reference evidence="10" key="1">
    <citation type="journal article" date="2011" name="Nature">
        <title>A high-resolution map of human evolutionary constraint using 29 mammals.</title>
        <authorList>
            <person name="Lindblad-Toh K."/>
            <person name="Garber M."/>
            <person name="Zuk O."/>
            <person name="Lin M.F."/>
            <person name="Parker B.J."/>
            <person name="Washietl S."/>
            <person name="Kheradpour P."/>
            <person name="Ernst J."/>
            <person name="Jordan G."/>
            <person name="Mauceli E."/>
            <person name="Ward L.D."/>
            <person name="Lowe C.B."/>
            <person name="Holloway A.K."/>
            <person name="Clamp M."/>
            <person name="Gnerre S."/>
            <person name="Alfoldi J."/>
            <person name="Beal K."/>
            <person name="Chang J."/>
            <person name="Clawson H."/>
            <person name="Cuff J."/>
            <person name="Di Palma F."/>
            <person name="Fitzgerald S."/>
            <person name="Flicek P."/>
            <person name="Guttman M."/>
            <person name="Hubisz M.J."/>
            <person name="Jaffe D.B."/>
            <person name="Jungreis I."/>
            <person name="Kent W.J."/>
            <person name="Kostka D."/>
            <person name="Lara M."/>
            <person name="Martins A.L."/>
            <person name="Massingham T."/>
            <person name="Moltke I."/>
            <person name="Raney B.J."/>
            <person name="Rasmussen M.D."/>
            <person name="Robinson J."/>
            <person name="Stark A."/>
            <person name="Vilella A.J."/>
            <person name="Wen J."/>
            <person name="Xie X."/>
            <person name="Zody M.C."/>
            <person name="Baldwin J."/>
            <person name="Bloom T."/>
            <person name="Chin C.W."/>
            <person name="Heiman D."/>
            <person name="Nicol R."/>
            <person name="Nusbaum C."/>
            <person name="Young S."/>
            <person name="Wilkinson J."/>
            <person name="Worley K.C."/>
            <person name="Kovar C.L."/>
            <person name="Muzny D.M."/>
            <person name="Gibbs R.A."/>
            <person name="Cree A."/>
            <person name="Dihn H.H."/>
            <person name="Fowler G."/>
            <person name="Jhangiani S."/>
            <person name="Joshi V."/>
            <person name="Lee S."/>
            <person name="Lewis L.R."/>
            <person name="Nazareth L.V."/>
            <person name="Okwuonu G."/>
            <person name="Santibanez J."/>
            <person name="Warren W.C."/>
            <person name="Mardis E.R."/>
            <person name="Weinstock G.M."/>
            <person name="Wilson R.K."/>
            <person name="Delehaunty K."/>
            <person name="Dooling D."/>
            <person name="Fronik C."/>
            <person name="Fulton L."/>
            <person name="Fulton B."/>
            <person name="Graves T."/>
            <person name="Minx P."/>
            <person name="Sodergren E."/>
            <person name="Birney E."/>
            <person name="Margulies E.H."/>
            <person name="Herrero J."/>
            <person name="Green E.D."/>
            <person name="Haussler D."/>
            <person name="Siepel A."/>
            <person name="Goldman N."/>
            <person name="Pollard K.S."/>
            <person name="Pedersen J.S."/>
            <person name="Lander E.S."/>
            <person name="Kellis M."/>
        </authorList>
    </citation>
    <scope>NUCLEOTIDE SEQUENCE [LARGE SCALE GENOMIC DNA]</scope>
    <source>
        <strain evidence="10">2N</strain>
    </source>
</reference>
<evidence type="ECO:0000313" key="9">
    <source>
        <dbReference type="Ensembl" id="ENSCPOP00000006863.3"/>
    </source>
</evidence>
<name>H0VAI0_CAVPO</name>
<dbReference type="GO" id="GO:0050852">
    <property type="term" value="P:T cell receptor signaling pathway"/>
    <property type="evidence" value="ECO:0007669"/>
    <property type="project" value="Ensembl"/>
</dbReference>
<evidence type="ECO:0000313" key="10">
    <source>
        <dbReference type="Proteomes" id="UP000005447"/>
    </source>
</evidence>
<accession>H0VAI0</accession>
<reference evidence="9" key="3">
    <citation type="submission" date="2025-09" db="UniProtKB">
        <authorList>
            <consortium name="Ensembl"/>
        </authorList>
    </citation>
    <scope>IDENTIFICATION</scope>
    <source>
        <strain evidence="9">2N</strain>
    </source>
</reference>
<dbReference type="GO" id="GO:0043330">
    <property type="term" value="P:response to exogenous dsRNA"/>
    <property type="evidence" value="ECO:0007669"/>
    <property type="project" value="Ensembl"/>
</dbReference>
<feature type="compositionally biased region" description="Basic and acidic residues" evidence="8">
    <location>
        <begin position="493"/>
        <end position="512"/>
    </location>
</feature>
<dbReference type="GO" id="GO:0050853">
    <property type="term" value="P:B cell receptor signaling pathway"/>
    <property type="evidence" value="ECO:0007669"/>
    <property type="project" value="Ensembl"/>
</dbReference>
<dbReference type="HOGENOM" id="CLU_025878_1_0_1"/>
<sequence length="570" mass="63832">MGCGLNKLERREEKRPGNIYSTLKRPQVETKVDVAYEYRFLEFTTLSAAELPRSSAVRLASLRDLPAQLQELYQQGFSLATLHPFVQPTHKLEKMPLEHIFRAILVKKTDRSQKTDSYNEGYVLELDCSSSLEQLTDQKTIPEFIKKVQEAASRGLKFVSVIPQYHYPTTLVGSSSLASPANSATKNAHGDHTPLENEDPGAVDVSLVPARVDQCLEPSPSPTGEVPLTEQPSSPLGEGEDREASLRKLSPTLDGPDVDLLDVHEEQCSGKMEIFTLFNKPKNHQKGRQYYPVTIPLRISRNGQTVSSLDANWLEHMSDHFRKGGMLVNAVFHLGMVHDPLHGLTDGVFIFEAVSTEDSKTIQGYDAIVVEQWTVLEGVEVQTDYVPLLNSLAAYGWQLTCVLPTPVVKTTREGSISTKQIVFLQRPCLPQKIKKKESKFHWRFSREEMHSRQMRKSKGKLRDKRQVEENEKNLEDQFSKEGDVENCVLGRQQEGRAPEMRFPMEEVKEENRSFPSQPGGKALEGRAVQNGPAVYSRTSSALRHSNPGEDASNGDAEEVDGEPAPTTPEN</sequence>
<dbReference type="GO" id="GO:0003725">
    <property type="term" value="F:double-stranded RNA binding"/>
    <property type="evidence" value="ECO:0007669"/>
    <property type="project" value="Ensembl"/>
</dbReference>
<keyword evidence="3" id="KW-1003">Cell membrane</keyword>
<dbReference type="EMBL" id="AAKN02001907">
    <property type="status" value="NOT_ANNOTATED_CDS"/>
    <property type="molecule type" value="Genomic_DNA"/>
</dbReference>
<dbReference type="Pfam" id="PF15250">
    <property type="entry name" value="Raftlin"/>
    <property type="match status" value="1"/>
</dbReference>
<keyword evidence="6" id="KW-0564">Palmitate</keyword>
<dbReference type="VEuPathDB" id="HostDB:ENSCPOG00000007616"/>
<evidence type="ECO:0000256" key="3">
    <source>
        <dbReference type="ARBA" id="ARBA00022475"/>
    </source>
</evidence>
<dbReference type="GO" id="GO:0045121">
    <property type="term" value="C:membrane raft"/>
    <property type="evidence" value="ECO:0007669"/>
    <property type="project" value="Ensembl"/>
</dbReference>
<dbReference type="Bgee" id="ENSCPOG00000007616">
    <property type="expression patterns" value="Expressed in heart and 13 other cell types or tissues"/>
</dbReference>
<reference evidence="9" key="2">
    <citation type="submission" date="2025-08" db="UniProtKB">
        <authorList>
            <consortium name="Ensembl"/>
        </authorList>
    </citation>
    <scope>IDENTIFICATION</scope>
    <source>
        <strain evidence="9">2N</strain>
    </source>
</reference>
<keyword evidence="7" id="KW-0449">Lipoprotein</keyword>
<dbReference type="GO" id="GO:0002457">
    <property type="term" value="P:T cell antigen processing and presentation"/>
    <property type="evidence" value="ECO:0007669"/>
    <property type="project" value="Ensembl"/>
</dbReference>
<feature type="region of interest" description="Disordered" evidence="8">
    <location>
        <begin position="214"/>
        <end position="244"/>
    </location>
</feature>
<dbReference type="PANTHER" id="PTHR17601">
    <property type="entry name" value="RAFTLIN-RELATED"/>
    <property type="match status" value="1"/>
</dbReference>
<dbReference type="GO" id="GO:0032596">
    <property type="term" value="P:protein transport into membrane raft"/>
    <property type="evidence" value="ECO:0007669"/>
    <property type="project" value="Ensembl"/>
</dbReference>
<dbReference type="AlphaFoldDB" id="H0VAI0"/>
<dbReference type="KEGG" id="cpoc:100722599"/>
<dbReference type="RefSeq" id="XP_003480061.1">
    <property type="nucleotide sequence ID" value="XM_003480013.5"/>
</dbReference>
<evidence type="ECO:0000256" key="1">
    <source>
        <dbReference type="ARBA" id="ARBA00004193"/>
    </source>
</evidence>
<dbReference type="RefSeq" id="XP_023417419.1">
    <property type="nucleotide sequence ID" value="XM_023561651.2"/>
</dbReference>